<feature type="non-terminal residue" evidence="3">
    <location>
        <position position="140"/>
    </location>
</feature>
<dbReference type="InterPro" id="IPR029063">
    <property type="entry name" value="SAM-dependent_MTases_sf"/>
</dbReference>
<dbReference type="SUPFAM" id="SSF53335">
    <property type="entry name" value="S-adenosyl-L-methionine-dependent methyltransferases"/>
    <property type="match status" value="1"/>
</dbReference>
<dbReference type="CDD" id="cd02440">
    <property type="entry name" value="AdoMet_MTases"/>
    <property type="match status" value="1"/>
</dbReference>
<reference evidence="3" key="1">
    <citation type="submission" date="2018-05" db="EMBL/GenBank/DDBJ databases">
        <authorList>
            <person name="Lanie J.A."/>
            <person name="Ng W.-L."/>
            <person name="Kazmierczak K.M."/>
            <person name="Andrzejewski T.M."/>
            <person name="Davidsen T.M."/>
            <person name="Wayne K.J."/>
            <person name="Tettelin H."/>
            <person name="Glass J.I."/>
            <person name="Rusch D."/>
            <person name="Podicherti R."/>
            <person name="Tsui H.-C.T."/>
            <person name="Winkler M.E."/>
        </authorList>
    </citation>
    <scope>NUCLEOTIDE SEQUENCE</scope>
</reference>
<dbReference type="Gene3D" id="3.40.50.150">
    <property type="entry name" value="Vaccinia Virus protein VP39"/>
    <property type="match status" value="1"/>
</dbReference>
<gene>
    <name evidence="3" type="ORF">METZ01_LOCUS363542</name>
</gene>
<proteinExistence type="predicted"/>
<protein>
    <recommendedName>
        <fullName evidence="2">Methyltransferase domain-containing protein</fullName>
    </recommendedName>
</protein>
<dbReference type="PANTHER" id="PTHR43861">
    <property type="entry name" value="TRANS-ACONITATE 2-METHYLTRANSFERASE-RELATED"/>
    <property type="match status" value="1"/>
</dbReference>
<evidence type="ECO:0000259" key="2">
    <source>
        <dbReference type="Pfam" id="PF13649"/>
    </source>
</evidence>
<dbReference type="Pfam" id="PF13649">
    <property type="entry name" value="Methyltransf_25"/>
    <property type="match status" value="1"/>
</dbReference>
<name>A0A382SND9_9ZZZZ</name>
<feature type="domain" description="Methyltransferase" evidence="2">
    <location>
        <begin position="65"/>
        <end position="138"/>
    </location>
</feature>
<dbReference type="AlphaFoldDB" id="A0A382SND9"/>
<dbReference type="GO" id="GO:0016740">
    <property type="term" value="F:transferase activity"/>
    <property type="evidence" value="ECO:0007669"/>
    <property type="project" value="UniProtKB-KW"/>
</dbReference>
<evidence type="ECO:0000313" key="3">
    <source>
        <dbReference type="EMBL" id="SVD10688.1"/>
    </source>
</evidence>
<accession>A0A382SND9</accession>
<dbReference type="InterPro" id="IPR041698">
    <property type="entry name" value="Methyltransf_25"/>
</dbReference>
<dbReference type="EMBL" id="UINC01129944">
    <property type="protein sequence ID" value="SVD10688.1"/>
    <property type="molecule type" value="Genomic_DNA"/>
</dbReference>
<organism evidence="3">
    <name type="scientific">marine metagenome</name>
    <dbReference type="NCBI Taxonomy" id="408172"/>
    <lineage>
        <taxon>unclassified sequences</taxon>
        <taxon>metagenomes</taxon>
        <taxon>ecological metagenomes</taxon>
    </lineage>
</organism>
<keyword evidence="1" id="KW-0808">Transferase</keyword>
<sequence length="140" mass="15367">MSGKHQIDYQQVRRYFAHAGGATAASASYMAHAQDLPENAVRYRFWKERKAIRDWLNVGGAQARVLDVGCGSGTWTAFFAQRFGSVIGIEQSAAMLVAAKAMLRGQSNVELLNQDVREPLPPGPFDLVFLGGICMYLNDA</sequence>
<evidence type="ECO:0000256" key="1">
    <source>
        <dbReference type="ARBA" id="ARBA00022679"/>
    </source>
</evidence>